<comment type="catalytic activity">
    <reaction evidence="1">
        <text>ATP + protein L-histidine = ADP + protein N-phospho-L-histidine.</text>
        <dbReference type="EC" id="2.7.13.3"/>
    </reaction>
</comment>
<keyword evidence="10" id="KW-0902">Two-component regulatory system</keyword>
<evidence type="ECO:0000256" key="9">
    <source>
        <dbReference type="ARBA" id="ARBA00022840"/>
    </source>
</evidence>
<evidence type="ECO:0000256" key="3">
    <source>
        <dbReference type="ARBA" id="ARBA00021495"/>
    </source>
</evidence>
<dbReference type="PROSITE" id="PS50851">
    <property type="entry name" value="CHEW"/>
    <property type="match status" value="1"/>
</dbReference>
<evidence type="ECO:0000256" key="5">
    <source>
        <dbReference type="ARBA" id="ARBA00022553"/>
    </source>
</evidence>
<dbReference type="Gene3D" id="2.30.30.40">
    <property type="entry name" value="SH3 Domains"/>
    <property type="match status" value="1"/>
</dbReference>
<dbReference type="CDD" id="cd00731">
    <property type="entry name" value="CheA_reg"/>
    <property type="match status" value="1"/>
</dbReference>
<dbReference type="GO" id="GO:0006935">
    <property type="term" value="P:chemotaxis"/>
    <property type="evidence" value="ECO:0007669"/>
    <property type="project" value="UniProtKB-KW"/>
</dbReference>
<dbReference type="InterPro" id="IPR051315">
    <property type="entry name" value="Bact_Chemotaxis_CheA"/>
</dbReference>
<dbReference type="PROSITE" id="PS50894">
    <property type="entry name" value="HPT"/>
    <property type="match status" value="1"/>
</dbReference>
<sequence>MNETLTVFAQEARERLEELESLLLDLEQQGSDGETLNAIFRAAHTIKGASGVVEIGPIEQFTHVLENLLDHLREGDVAVSPELVSALLSGGDHIGRLLEHLSELAEGQTPAVVAEGEVLADRLRAFLPGAAAGAPAPTVAAGPARSSDADAPRAGNRHWHVSVRFGESVLRQGMDPAAFLRYLPTVGSVVRMETLADALPPADEMDPEACYLGFEIALAEAADATSIESVFDFVRDDCLLTVLPPHAPLADYAALLDARPEGAARLGAVLVDMGCLSAEALAHVVAAEAVAADDGVALLPALADAASLPAAAEPVRRGSDGRSGQETRLIRVPADKLDRLIDLIGELVIGSASAELFARRSRETALIEVNANVSRLVEDVRDAALQLRMVTIGETFNRFQRVVRDTARELGKAIGLEVRGAETELDKSMVERLGEPLLHLVRNAIDHGIEPQDERLAAGKRAEGRLQLNAFHDSGSVVIEVVDDGRGLDPERIRARAVERGLVGAEQGLTDAEALQLIFEPGFSTVDAVTKLSGRGVGMDVVKRTIAALRGTVDVRSTVGEGTTFVLRLPLTLAIIDGFLVAAGQHNYVIPLDNVAECLELTADDVYGDVFRLRGEPLPLVRLRTLFDLADAPPRRQNVVVVQAGNQRAGIVVDALLGEFQTVIKPLGLLFRNLRGVAGSTIMGNGEVALIVDVPNLVSVAAATQQHAFSDNVRPAVPHVLS</sequence>
<dbReference type="Gene3D" id="1.20.120.160">
    <property type="entry name" value="HPT domain"/>
    <property type="match status" value="1"/>
</dbReference>
<dbReference type="FunFam" id="3.30.565.10:FF:000016">
    <property type="entry name" value="Chemotaxis protein CheA, putative"/>
    <property type="match status" value="1"/>
</dbReference>
<evidence type="ECO:0000256" key="11">
    <source>
        <dbReference type="ARBA" id="ARBA00035100"/>
    </source>
</evidence>
<dbReference type="EC" id="2.7.13.3" evidence="2"/>
<keyword evidence="19" id="KW-1185">Reference proteome</keyword>
<evidence type="ECO:0000259" key="17">
    <source>
        <dbReference type="PROSITE" id="PS50894"/>
    </source>
</evidence>
<organism evidence="18 19">
    <name type="scientific">Nitrogeniibacter mangrovi</name>
    <dbReference type="NCBI Taxonomy" id="2016596"/>
    <lineage>
        <taxon>Bacteria</taxon>
        <taxon>Pseudomonadati</taxon>
        <taxon>Pseudomonadota</taxon>
        <taxon>Betaproteobacteria</taxon>
        <taxon>Rhodocyclales</taxon>
        <taxon>Zoogloeaceae</taxon>
        <taxon>Nitrogeniibacter</taxon>
    </lineage>
</organism>
<protein>
    <recommendedName>
        <fullName evidence="3">Chemotaxis protein CheA</fullName>
        <ecNumber evidence="2">2.7.13.3</ecNumber>
    </recommendedName>
</protein>
<gene>
    <name evidence="18" type="ORF">G3580_03620</name>
</gene>
<feature type="modified residue" description="Phosphohistidine" evidence="12">
    <location>
        <position position="44"/>
    </location>
</feature>
<evidence type="ECO:0000256" key="12">
    <source>
        <dbReference type="PROSITE-ProRule" id="PRU00110"/>
    </source>
</evidence>
<dbReference type="Gene3D" id="3.30.565.10">
    <property type="entry name" value="Histidine kinase-like ATPase, C-terminal domain"/>
    <property type="match status" value="1"/>
</dbReference>
<dbReference type="EMBL" id="CP048836">
    <property type="protein sequence ID" value="QID16805.1"/>
    <property type="molecule type" value="Genomic_DNA"/>
</dbReference>
<comment type="function">
    <text evidence="11">Involved in the transmission of sensory signals from the chemoreceptors to the flagellar motors. CheA is autophosphorylated; it can transfer its phosphate group to either CheB or CheY.</text>
</comment>
<evidence type="ECO:0000256" key="6">
    <source>
        <dbReference type="ARBA" id="ARBA00022679"/>
    </source>
</evidence>
<dbReference type="InterPro" id="IPR004358">
    <property type="entry name" value="Sig_transdc_His_kin-like_C"/>
</dbReference>
<dbReference type="SMART" id="SM00387">
    <property type="entry name" value="HATPase_c"/>
    <property type="match status" value="1"/>
</dbReference>
<evidence type="ECO:0000259" key="16">
    <source>
        <dbReference type="PROSITE" id="PS50851"/>
    </source>
</evidence>
<evidence type="ECO:0000313" key="18">
    <source>
        <dbReference type="EMBL" id="QID16805.1"/>
    </source>
</evidence>
<dbReference type="InterPro" id="IPR002545">
    <property type="entry name" value="CheW-lke_dom"/>
</dbReference>
<dbReference type="InterPro" id="IPR005467">
    <property type="entry name" value="His_kinase_dom"/>
</dbReference>
<dbReference type="KEGG" id="azq:G3580_03620"/>
<feature type="region of interest" description="Disordered" evidence="14">
    <location>
        <begin position="133"/>
        <end position="154"/>
    </location>
</feature>
<dbReference type="Gene3D" id="1.10.287.560">
    <property type="entry name" value="Histidine kinase CheA-like, homodimeric domain"/>
    <property type="match status" value="1"/>
</dbReference>
<dbReference type="RefSeq" id="WP_173763973.1">
    <property type="nucleotide sequence ID" value="NZ_CP048836.1"/>
</dbReference>
<dbReference type="SMART" id="SM00260">
    <property type="entry name" value="CheW"/>
    <property type="match status" value="1"/>
</dbReference>
<name>A0A6C1B1L6_9RHOO</name>
<dbReference type="InterPro" id="IPR036097">
    <property type="entry name" value="HisK_dim/P_sf"/>
</dbReference>
<dbReference type="SMART" id="SM01231">
    <property type="entry name" value="H-kinase_dim"/>
    <property type="match status" value="1"/>
</dbReference>
<dbReference type="PANTHER" id="PTHR43395">
    <property type="entry name" value="SENSOR HISTIDINE KINASE CHEA"/>
    <property type="match status" value="1"/>
</dbReference>
<feature type="domain" description="HPt" evidence="17">
    <location>
        <begin position="1"/>
        <end position="101"/>
    </location>
</feature>
<dbReference type="Pfam" id="PF02895">
    <property type="entry name" value="H-kinase_dim"/>
    <property type="match status" value="1"/>
</dbReference>
<dbReference type="InterPro" id="IPR004105">
    <property type="entry name" value="CheA-like_dim"/>
</dbReference>
<keyword evidence="7" id="KW-0547">Nucleotide-binding</keyword>
<dbReference type="Pfam" id="PF01584">
    <property type="entry name" value="CheW"/>
    <property type="match status" value="1"/>
</dbReference>
<evidence type="ECO:0000313" key="19">
    <source>
        <dbReference type="Proteomes" id="UP000501991"/>
    </source>
</evidence>
<dbReference type="CDD" id="cd16916">
    <property type="entry name" value="HATPase_CheA-like"/>
    <property type="match status" value="1"/>
</dbReference>
<evidence type="ECO:0000259" key="15">
    <source>
        <dbReference type="PROSITE" id="PS50109"/>
    </source>
</evidence>
<evidence type="ECO:0000256" key="13">
    <source>
        <dbReference type="SAM" id="Coils"/>
    </source>
</evidence>
<dbReference type="SUPFAM" id="SSF55874">
    <property type="entry name" value="ATPase domain of HSP90 chaperone/DNA topoisomerase II/histidine kinase"/>
    <property type="match status" value="1"/>
</dbReference>
<keyword evidence="4" id="KW-0145">Chemotaxis</keyword>
<dbReference type="GO" id="GO:0005524">
    <property type="term" value="F:ATP binding"/>
    <property type="evidence" value="ECO:0007669"/>
    <property type="project" value="UniProtKB-KW"/>
</dbReference>
<dbReference type="AlphaFoldDB" id="A0A6C1B1L6"/>
<dbReference type="GO" id="GO:0000155">
    <property type="term" value="F:phosphorelay sensor kinase activity"/>
    <property type="evidence" value="ECO:0007669"/>
    <property type="project" value="InterPro"/>
</dbReference>
<dbReference type="GO" id="GO:0005737">
    <property type="term" value="C:cytoplasm"/>
    <property type="evidence" value="ECO:0007669"/>
    <property type="project" value="InterPro"/>
</dbReference>
<dbReference type="InterPro" id="IPR036890">
    <property type="entry name" value="HATPase_C_sf"/>
</dbReference>
<evidence type="ECO:0000256" key="2">
    <source>
        <dbReference type="ARBA" id="ARBA00012438"/>
    </source>
</evidence>
<dbReference type="InterPro" id="IPR036061">
    <property type="entry name" value="CheW-like_dom_sf"/>
</dbReference>
<dbReference type="PROSITE" id="PS50109">
    <property type="entry name" value="HIS_KIN"/>
    <property type="match status" value="1"/>
</dbReference>
<keyword evidence="5 12" id="KW-0597">Phosphoprotein</keyword>
<keyword evidence="8" id="KW-0418">Kinase</keyword>
<keyword evidence="9" id="KW-0067">ATP-binding</keyword>
<keyword evidence="13" id="KW-0175">Coiled coil</keyword>
<feature type="domain" description="Histidine kinase" evidence="15">
    <location>
        <begin position="325"/>
        <end position="573"/>
    </location>
</feature>
<feature type="coiled-coil region" evidence="13">
    <location>
        <begin position="2"/>
        <end position="29"/>
    </location>
</feature>
<dbReference type="InterPro" id="IPR037006">
    <property type="entry name" value="CheA-like_homodim_sf"/>
</dbReference>
<keyword evidence="6" id="KW-0808">Transferase</keyword>
<dbReference type="SUPFAM" id="SSF50341">
    <property type="entry name" value="CheW-like"/>
    <property type="match status" value="1"/>
</dbReference>
<dbReference type="InterPro" id="IPR003594">
    <property type="entry name" value="HATPase_dom"/>
</dbReference>
<dbReference type="CDD" id="cd00088">
    <property type="entry name" value="HPT"/>
    <property type="match status" value="1"/>
</dbReference>
<dbReference type="InterPro" id="IPR036641">
    <property type="entry name" value="HPT_dom_sf"/>
</dbReference>
<reference evidence="18 19" key="1">
    <citation type="submission" date="2020-02" db="EMBL/GenBank/DDBJ databases">
        <title>Nitrogenibacter mangrovi gen. nov., sp. nov. isolated from mangrove sediment, a denitrifying betaproteobacterium.</title>
        <authorList>
            <person name="Liao H."/>
            <person name="Tian Y."/>
        </authorList>
    </citation>
    <scope>NUCLEOTIDE SEQUENCE [LARGE SCALE GENOMIC DNA]</scope>
    <source>
        <strain evidence="18 19">M9-3-2</strain>
    </source>
</reference>
<evidence type="ECO:0000256" key="7">
    <source>
        <dbReference type="ARBA" id="ARBA00022741"/>
    </source>
</evidence>
<evidence type="ECO:0000256" key="8">
    <source>
        <dbReference type="ARBA" id="ARBA00022777"/>
    </source>
</evidence>
<proteinExistence type="predicted"/>
<dbReference type="PRINTS" id="PR00344">
    <property type="entry name" value="BCTRLSENSOR"/>
</dbReference>
<accession>A0A6C1B1L6</accession>
<dbReference type="Pfam" id="PF01627">
    <property type="entry name" value="Hpt"/>
    <property type="match status" value="1"/>
</dbReference>
<dbReference type="SMART" id="SM00073">
    <property type="entry name" value="HPT"/>
    <property type="match status" value="1"/>
</dbReference>
<dbReference type="PANTHER" id="PTHR43395:SF10">
    <property type="entry name" value="CHEMOTAXIS PROTEIN CHEA"/>
    <property type="match status" value="1"/>
</dbReference>
<dbReference type="SUPFAM" id="SSF47384">
    <property type="entry name" value="Homodimeric domain of signal transducing histidine kinase"/>
    <property type="match status" value="1"/>
</dbReference>
<evidence type="ECO:0000256" key="14">
    <source>
        <dbReference type="SAM" id="MobiDB-lite"/>
    </source>
</evidence>
<evidence type="ECO:0000256" key="10">
    <source>
        <dbReference type="ARBA" id="ARBA00023012"/>
    </source>
</evidence>
<evidence type="ECO:0000256" key="4">
    <source>
        <dbReference type="ARBA" id="ARBA00022500"/>
    </source>
</evidence>
<feature type="domain" description="CheW-like" evidence="16">
    <location>
        <begin position="565"/>
        <end position="703"/>
    </location>
</feature>
<dbReference type="Proteomes" id="UP000501991">
    <property type="component" value="Chromosome"/>
</dbReference>
<dbReference type="SUPFAM" id="SSF47226">
    <property type="entry name" value="Histidine-containing phosphotransfer domain, HPT domain"/>
    <property type="match status" value="1"/>
</dbReference>
<dbReference type="InterPro" id="IPR008207">
    <property type="entry name" value="Sig_transdc_His_kin_Hpt_dom"/>
</dbReference>
<dbReference type="Pfam" id="PF02518">
    <property type="entry name" value="HATPase_c"/>
    <property type="match status" value="1"/>
</dbReference>
<evidence type="ECO:0000256" key="1">
    <source>
        <dbReference type="ARBA" id="ARBA00000085"/>
    </source>
</evidence>
<feature type="compositionally biased region" description="Low complexity" evidence="14">
    <location>
        <begin position="133"/>
        <end position="144"/>
    </location>
</feature>